<sequence length="294" mass="31970">MAVKIDKKIKGYSVLTPEDKARQAAAPVPAESVSRATAEAEAELPVAEVIQMHERIERPDVLVGSTYKIKSPMVEHAMYVTINDIVLNAGTEHEHRRPFEIFINSKSMEHFQWIVALTRIMSAVFRKGGDVTFLVDEMKAVFDPRGGYFKAGGVYMPSLVAELGAIVEEHMKSIGLIHDPEMSEHQKAMLAEKRKQYEDRSKKNTDVTPGAKRSDAVAPSLSRSEGEGRGAGAPASTSALIPNSTADHVEDIEVTGDGASFPPSASMCHKCNTKAMVIMDGCQTCLNCGYSKCG</sequence>
<dbReference type="Proteomes" id="UP001234354">
    <property type="component" value="Unassembled WGS sequence"/>
</dbReference>
<reference evidence="8" key="1">
    <citation type="submission" date="2023-07" db="EMBL/GenBank/DDBJ databases">
        <title>Functional and genomic diversity of the sorghum phyllosphere microbiome.</title>
        <authorList>
            <person name="Shade A."/>
        </authorList>
    </citation>
    <scope>NUCLEOTIDE SEQUENCE</scope>
    <source>
        <strain evidence="8">SORGH_AS_0908</strain>
    </source>
</reference>
<dbReference type="GO" id="GO:0000166">
    <property type="term" value="F:nucleotide binding"/>
    <property type="evidence" value="ECO:0007669"/>
    <property type="project" value="UniProtKB-KW"/>
</dbReference>
<evidence type="ECO:0000313" key="8">
    <source>
        <dbReference type="EMBL" id="MDQ1117918.1"/>
    </source>
</evidence>
<dbReference type="RefSeq" id="WP_307183929.1">
    <property type="nucleotide sequence ID" value="NZ_JAUTBB010000001.1"/>
</dbReference>
<dbReference type="EC" id="1.17.4.1" evidence="2"/>
<dbReference type="EMBL" id="JAUTBB010000001">
    <property type="protein sequence ID" value="MDQ1117918.1"/>
    <property type="molecule type" value="Genomic_DNA"/>
</dbReference>
<evidence type="ECO:0000259" key="7">
    <source>
        <dbReference type="Pfam" id="PF12637"/>
    </source>
</evidence>
<proteinExistence type="inferred from homology"/>
<comment type="similarity">
    <text evidence="1">Belongs to the ribonucleoside diphosphate reductase class-2 family.</text>
</comment>
<organism evidence="8 9">
    <name type="scientific">Pseudoxanthomonas winnipegensis</name>
    <dbReference type="NCBI Taxonomy" id="2480810"/>
    <lineage>
        <taxon>Bacteria</taxon>
        <taxon>Pseudomonadati</taxon>
        <taxon>Pseudomonadota</taxon>
        <taxon>Gammaproteobacteria</taxon>
        <taxon>Lysobacterales</taxon>
        <taxon>Lysobacteraceae</taxon>
        <taxon>Pseudoxanthomonas</taxon>
    </lineage>
</organism>
<comment type="caution">
    <text evidence="8">The sequence shown here is derived from an EMBL/GenBank/DDBJ whole genome shotgun (WGS) entry which is preliminary data.</text>
</comment>
<feature type="compositionally biased region" description="Basic and acidic residues" evidence="6">
    <location>
        <begin position="186"/>
        <end position="205"/>
    </location>
</feature>
<accession>A0AAW8G9Q9</accession>
<protein>
    <recommendedName>
        <fullName evidence="2">ribonucleoside-diphosphate reductase</fullName>
        <ecNumber evidence="2">1.17.4.1</ecNumber>
    </recommendedName>
</protein>
<gene>
    <name evidence="8" type="ORF">QE383_000226</name>
</gene>
<evidence type="ECO:0000313" key="9">
    <source>
        <dbReference type="Proteomes" id="UP001234354"/>
    </source>
</evidence>
<dbReference type="InterPro" id="IPR024434">
    <property type="entry name" value="TSCPD_dom"/>
</dbReference>
<dbReference type="GO" id="GO:0071897">
    <property type="term" value="P:DNA biosynthetic process"/>
    <property type="evidence" value="ECO:0007669"/>
    <property type="project" value="UniProtKB-KW"/>
</dbReference>
<feature type="domain" description="TSCPD" evidence="7">
    <location>
        <begin position="58"/>
        <end position="171"/>
    </location>
</feature>
<evidence type="ECO:0000256" key="2">
    <source>
        <dbReference type="ARBA" id="ARBA00012274"/>
    </source>
</evidence>
<evidence type="ECO:0000256" key="4">
    <source>
        <dbReference type="ARBA" id="ARBA00022741"/>
    </source>
</evidence>
<dbReference type="Pfam" id="PF12637">
    <property type="entry name" value="TSCPD"/>
    <property type="match status" value="1"/>
</dbReference>
<dbReference type="GO" id="GO:0004748">
    <property type="term" value="F:ribonucleoside-diphosphate reductase activity, thioredoxin disulfide as acceptor"/>
    <property type="evidence" value="ECO:0007669"/>
    <property type="project" value="UniProtKB-EC"/>
</dbReference>
<dbReference type="AlphaFoldDB" id="A0AAW8G9Q9"/>
<keyword evidence="4" id="KW-0547">Nucleotide-binding</keyword>
<evidence type="ECO:0000256" key="5">
    <source>
        <dbReference type="ARBA" id="ARBA00047754"/>
    </source>
</evidence>
<comment type="catalytic activity">
    <reaction evidence="5">
        <text>a 2'-deoxyribonucleoside 5'-diphosphate + [thioredoxin]-disulfide + H2O = a ribonucleoside 5'-diphosphate + [thioredoxin]-dithiol</text>
        <dbReference type="Rhea" id="RHEA:23252"/>
        <dbReference type="Rhea" id="RHEA-COMP:10698"/>
        <dbReference type="Rhea" id="RHEA-COMP:10700"/>
        <dbReference type="ChEBI" id="CHEBI:15377"/>
        <dbReference type="ChEBI" id="CHEBI:29950"/>
        <dbReference type="ChEBI" id="CHEBI:50058"/>
        <dbReference type="ChEBI" id="CHEBI:57930"/>
        <dbReference type="ChEBI" id="CHEBI:73316"/>
        <dbReference type="EC" id="1.17.4.1"/>
    </reaction>
</comment>
<evidence type="ECO:0000256" key="1">
    <source>
        <dbReference type="ARBA" id="ARBA00007405"/>
    </source>
</evidence>
<feature type="compositionally biased region" description="Polar residues" evidence="6">
    <location>
        <begin position="235"/>
        <end position="244"/>
    </location>
</feature>
<evidence type="ECO:0000256" key="3">
    <source>
        <dbReference type="ARBA" id="ARBA00022634"/>
    </source>
</evidence>
<keyword evidence="3" id="KW-0237">DNA synthesis</keyword>
<feature type="region of interest" description="Disordered" evidence="6">
    <location>
        <begin position="186"/>
        <end position="244"/>
    </location>
</feature>
<evidence type="ECO:0000256" key="6">
    <source>
        <dbReference type="SAM" id="MobiDB-lite"/>
    </source>
</evidence>
<name>A0AAW8G9Q9_9GAMM</name>